<dbReference type="SMART" id="SM00246">
    <property type="entry name" value="WH2"/>
    <property type="match status" value="1"/>
</dbReference>
<feature type="domain" description="WH2" evidence="2">
    <location>
        <begin position="15"/>
        <end position="32"/>
    </location>
</feature>
<proteinExistence type="predicted"/>
<dbReference type="PANTHER" id="PTHR48226:SF1">
    <property type="entry name" value="WAS_WASL-INTERACTING PROTEIN FAMILY MEMBER 1"/>
    <property type="match status" value="1"/>
</dbReference>
<dbReference type="GO" id="GO:0030048">
    <property type="term" value="P:actin filament-based movement"/>
    <property type="evidence" value="ECO:0007669"/>
    <property type="project" value="TreeGrafter"/>
</dbReference>
<dbReference type="EMBL" id="SGJD01000714">
    <property type="protein sequence ID" value="KAB0403837.1"/>
    <property type="molecule type" value="Genomic_DNA"/>
</dbReference>
<protein>
    <recommendedName>
        <fullName evidence="2">WH2 domain-containing protein</fullName>
    </recommendedName>
</protein>
<reference evidence="3 4" key="1">
    <citation type="journal article" date="2019" name="PLoS ONE">
        <title>Genomic analyses reveal an absence of contemporary introgressive admixture between fin whales and blue whales, despite known hybrids.</title>
        <authorList>
            <person name="Westbury M.V."/>
            <person name="Petersen B."/>
            <person name="Lorenzen E.D."/>
        </authorList>
    </citation>
    <scope>NUCLEOTIDE SEQUENCE [LARGE SCALE GENOMIC DNA]</scope>
    <source>
        <strain evidence="3">FinWhale-01</strain>
    </source>
</reference>
<feature type="compositionally biased region" description="Polar residues" evidence="1">
    <location>
        <begin position="174"/>
        <end position="184"/>
    </location>
</feature>
<dbReference type="PROSITE" id="PS51082">
    <property type="entry name" value="WH2"/>
    <property type="match status" value="1"/>
</dbReference>
<dbReference type="InterPro" id="IPR053099">
    <property type="entry name" value="WAS/WASL-interacting_domain"/>
</dbReference>
<dbReference type="PANTHER" id="PTHR48226">
    <property type="entry name" value="OS06G0326200 PROTEIN"/>
    <property type="match status" value="1"/>
</dbReference>
<evidence type="ECO:0000256" key="1">
    <source>
        <dbReference type="SAM" id="MobiDB-lite"/>
    </source>
</evidence>
<keyword evidence="4" id="KW-1185">Reference proteome</keyword>
<sequence>ANTEKPALSKSEQAGRNALLSDISKGKKLKKTVTNDRSAPILDRSDSSIELLNICPVSLGKLVLFCTFLKGKLEREEKEGANGTCHPWKLCLVTWQIQLSFERPPPPVRDPPGRSGPLPPPPPMNRNGSTSRALPATPQLPSRSGIDSPRSGPRPPLPPDRPGTGVPPPPPPSTSIRNGFQDSSCEGEMSGKADSSSIRFRICHLQSHMYQQPKVIPVNWQEMKAGVSISTRAIGCLHT</sequence>
<dbReference type="InterPro" id="IPR003124">
    <property type="entry name" value="WH2_dom"/>
</dbReference>
<gene>
    <name evidence="3" type="ORF">E2I00_017782</name>
</gene>
<dbReference type="Pfam" id="PF02205">
    <property type="entry name" value="WH2"/>
    <property type="match status" value="1"/>
</dbReference>
<dbReference type="GO" id="GO:0003779">
    <property type="term" value="F:actin binding"/>
    <property type="evidence" value="ECO:0007669"/>
    <property type="project" value="InterPro"/>
</dbReference>
<dbReference type="AlphaFoldDB" id="A0A6A1Q892"/>
<accession>A0A6A1Q892</accession>
<feature type="region of interest" description="Disordered" evidence="1">
    <location>
        <begin position="102"/>
        <end position="192"/>
    </location>
</feature>
<feature type="compositionally biased region" description="Pro residues" evidence="1">
    <location>
        <begin position="152"/>
        <end position="173"/>
    </location>
</feature>
<evidence type="ECO:0000313" key="4">
    <source>
        <dbReference type="Proteomes" id="UP000437017"/>
    </source>
</evidence>
<evidence type="ECO:0000313" key="3">
    <source>
        <dbReference type="EMBL" id="KAB0403837.1"/>
    </source>
</evidence>
<organism evidence="3 4">
    <name type="scientific">Balaenoptera physalus</name>
    <name type="common">Fin whale</name>
    <name type="synonym">Balaena physalus</name>
    <dbReference type="NCBI Taxonomy" id="9770"/>
    <lineage>
        <taxon>Eukaryota</taxon>
        <taxon>Metazoa</taxon>
        <taxon>Chordata</taxon>
        <taxon>Craniata</taxon>
        <taxon>Vertebrata</taxon>
        <taxon>Euteleostomi</taxon>
        <taxon>Mammalia</taxon>
        <taxon>Eutheria</taxon>
        <taxon>Laurasiatheria</taxon>
        <taxon>Artiodactyla</taxon>
        <taxon>Whippomorpha</taxon>
        <taxon>Cetacea</taxon>
        <taxon>Mysticeti</taxon>
        <taxon>Balaenopteridae</taxon>
        <taxon>Balaenoptera</taxon>
    </lineage>
</organism>
<comment type="caution">
    <text evidence="3">The sequence shown here is derived from an EMBL/GenBank/DDBJ whole genome shotgun (WGS) entry which is preliminary data.</text>
</comment>
<feature type="non-terminal residue" evidence="3">
    <location>
        <position position="1"/>
    </location>
</feature>
<evidence type="ECO:0000259" key="2">
    <source>
        <dbReference type="PROSITE" id="PS51082"/>
    </source>
</evidence>
<dbReference type="GO" id="GO:0005884">
    <property type="term" value="C:actin filament"/>
    <property type="evidence" value="ECO:0007669"/>
    <property type="project" value="TreeGrafter"/>
</dbReference>
<dbReference type="Proteomes" id="UP000437017">
    <property type="component" value="Unassembled WGS sequence"/>
</dbReference>
<name>A0A6A1Q892_BALPH</name>
<dbReference type="CDD" id="cd22076">
    <property type="entry name" value="WH2_WAS_WASL-1"/>
    <property type="match status" value="1"/>
</dbReference>
<dbReference type="OrthoDB" id="6157464at2759"/>